<feature type="region of interest" description="Disordered" evidence="1">
    <location>
        <begin position="371"/>
        <end position="402"/>
    </location>
</feature>
<feature type="transmembrane region" description="Helical" evidence="2">
    <location>
        <begin position="109"/>
        <end position="126"/>
    </location>
</feature>
<accession>A0ABW3YHT8</accession>
<protein>
    <recommendedName>
        <fullName evidence="5">Transglycosylase SLT domain-containing protein</fullName>
    </recommendedName>
</protein>
<evidence type="ECO:0008006" key="5">
    <source>
        <dbReference type="Google" id="ProtNLM"/>
    </source>
</evidence>
<gene>
    <name evidence="3" type="ORF">ACFQ4H_23660</name>
</gene>
<evidence type="ECO:0000256" key="1">
    <source>
        <dbReference type="SAM" id="MobiDB-lite"/>
    </source>
</evidence>
<evidence type="ECO:0000313" key="3">
    <source>
        <dbReference type="EMBL" id="MFD1324087.1"/>
    </source>
</evidence>
<dbReference type="EMBL" id="JBHTMP010000041">
    <property type="protein sequence ID" value="MFD1324087.1"/>
    <property type="molecule type" value="Genomic_DNA"/>
</dbReference>
<proteinExistence type="predicted"/>
<comment type="caution">
    <text evidence="3">The sequence shown here is derived from an EMBL/GenBank/DDBJ whole genome shotgun (WGS) entry which is preliminary data.</text>
</comment>
<feature type="region of interest" description="Disordered" evidence="1">
    <location>
        <begin position="173"/>
        <end position="204"/>
    </location>
</feature>
<evidence type="ECO:0000256" key="2">
    <source>
        <dbReference type="SAM" id="Phobius"/>
    </source>
</evidence>
<keyword evidence="2" id="KW-1133">Transmembrane helix</keyword>
<dbReference type="RefSeq" id="WP_377574135.1">
    <property type="nucleotide sequence ID" value="NZ_JBHTMP010000041.1"/>
</dbReference>
<keyword evidence="4" id="KW-1185">Reference proteome</keyword>
<feature type="transmembrane region" description="Helical" evidence="2">
    <location>
        <begin position="31"/>
        <end position="51"/>
    </location>
</feature>
<dbReference type="Proteomes" id="UP001597260">
    <property type="component" value="Unassembled WGS sequence"/>
</dbReference>
<feature type="non-terminal residue" evidence="3">
    <location>
        <position position="1"/>
    </location>
</feature>
<evidence type="ECO:0000313" key="4">
    <source>
        <dbReference type="Proteomes" id="UP001597260"/>
    </source>
</evidence>
<keyword evidence="2" id="KW-0472">Membrane</keyword>
<keyword evidence="2" id="KW-0812">Transmembrane</keyword>
<reference evidence="4" key="1">
    <citation type="journal article" date="2019" name="Int. J. Syst. Evol. Microbiol.">
        <title>The Global Catalogue of Microorganisms (GCM) 10K type strain sequencing project: providing services to taxonomists for standard genome sequencing and annotation.</title>
        <authorList>
            <consortium name="The Broad Institute Genomics Platform"/>
            <consortium name="The Broad Institute Genome Sequencing Center for Infectious Disease"/>
            <person name="Wu L."/>
            <person name="Ma J."/>
        </authorList>
    </citation>
    <scope>NUCLEOTIDE SEQUENCE [LARGE SCALE GENOMIC DNA]</scope>
    <source>
        <strain evidence="4">JCM 31037</strain>
    </source>
</reference>
<organism evidence="3 4">
    <name type="scientific">Micromonospora sonneratiae</name>
    <dbReference type="NCBI Taxonomy" id="1184706"/>
    <lineage>
        <taxon>Bacteria</taxon>
        <taxon>Bacillati</taxon>
        <taxon>Actinomycetota</taxon>
        <taxon>Actinomycetes</taxon>
        <taxon>Micromonosporales</taxon>
        <taxon>Micromonosporaceae</taxon>
        <taxon>Micromonospora</taxon>
    </lineage>
</organism>
<name>A0ABW3YHT8_9ACTN</name>
<sequence>LQSQGVAGVTDEISQQVGDLKGNLLGKISEYLIPTVLIAGITWIISLLNPASAFIKACKMIIDIVTFIIERGAQIIEFVNAVLDAVIAIAKGGTGGVPTLIENALAKSIPVLIGALAAILGIGGIANKVKSFFQTLTKPVRKAVDWIVDKIVAIGKKLWTKLKVRAGKVRDRFGRRPATDGRKTGRGEPRDNRAKSQRRQQEKDDRLQKAILALRPKIQDAAAAGPSGLAFRAKLTSWRIQHRLSSLQIRGENGNVAVWAKVNPEGEAGNVVKLGMEQLREIAVDVSREVLNDPVAKSHARQMAKLRSRDPDAQLAVPGRGGFLGLAKFFHNRGGAIPRNKQLYTVSNVSIEVQEWHGGVTNFIKAFRRRTGRTPSPGQVRVSDRQARGSVKVQNPNGPGVGHYHTLPNRLPSNLSDVQIGLALQQIAQTGRMPAGVNTQDQQILAQLSLLMFARETHRGEQNAALAPMTIALIQQGHMSVDDAFKMFHAPASKSDNVHTGGEYPASMRGAAAAMNQLGTDDDNREILEREKQIVWRWASVFLNNKRGMIVDSPANAKRMMKDWILRFHGILN</sequence>